<accession>X1CGL5</accession>
<keyword evidence="3 5" id="KW-1133">Transmembrane helix</keyword>
<evidence type="ECO:0000313" key="7">
    <source>
        <dbReference type="EMBL" id="GAH06787.1"/>
    </source>
</evidence>
<dbReference type="Pfam" id="PF01694">
    <property type="entry name" value="Rhomboid"/>
    <property type="match status" value="1"/>
</dbReference>
<organism evidence="7">
    <name type="scientific">marine sediment metagenome</name>
    <dbReference type="NCBI Taxonomy" id="412755"/>
    <lineage>
        <taxon>unclassified sequences</taxon>
        <taxon>metagenomes</taxon>
        <taxon>ecological metagenomes</taxon>
    </lineage>
</organism>
<dbReference type="InterPro" id="IPR035952">
    <property type="entry name" value="Rhomboid-like_sf"/>
</dbReference>
<feature type="transmembrane region" description="Helical" evidence="5">
    <location>
        <begin position="15"/>
        <end position="33"/>
    </location>
</feature>
<feature type="domain" description="Peptidase S54 rhomboid" evidence="6">
    <location>
        <begin position="1"/>
        <end position="128"/>
    </location>
</feature>
<comment type="subcellular location">
    <subcellularLocation>
        <location evidence="1">Membrane</location>
        <topology evidence="1">Multi-pass membrane protein</topology>
    </subcellularLocation>
</comment>
<evidence type="ECO:0000256" key="4">
    <source>
        <dbReference type="ARBA" id="ARBA00023136"/>
    </source>
</evidence>
<dbReference type="Gene3D" id="1.20.1540.10">
    <property type="entry name" value="Rhomboid-like"/>
    <property type="match status" value="1"/>
</dbReference>
<sequence length="160" mass="17468">FVGMAFEQRIGWKKFLIIYLLTGVCGALTHSIINLGTEHAGTVLIGASGAIFGIMGAFAFSYPRDEVVMPIPLGIIMILRRIKVIYAVLIFAVMETVIVMLDVQDTTAHFAHIGGLVSGVILAAIIIRNKRTNSSDTASAETIYYDSYNSPKLKNISIRF</sequence>
<dbReference type="EMBL" id="BART01034681">
    <property type="protein sequence ID" value="GAH06787.1"/>
    <property type="molecule type" value="Genomic_DNA"/>
</dbReference>
<keyword evidence="4 5" id="KW-0472">Membrane</keyword>
<keyword evidence="2 5" id="KW-0812">Transmembrane</keyword>
<dbReference type="AlphaFoldDB" id="X1CGL5"/>
<protein>
    <recommendedName>
        <fullName evidence="6">Peptidase S54 rhomboid domain-containing protein</fullName>
    </recommendedName>
</protein>
<dbReference type="InterPro" id="IPR050925">
    <property type="entry name" value="Rhomboid_protease_S54"/>
</dbReference>
<dbReference type="GO" id="GO:0004252">
    <property type="term" value="F:serine-type endopeptidase activity"/>
    <property type="evidence" value="ECO:0007669"/>
    <property type="project" value="InterPro"/>
</dbReference>
<dbReference type="GO" id="GO:0016020">
    <property type="term" value="C:membrane"/>
    <property type="evidence" value="ECO:0007669"/>
    <property type="project" value="UniProtKB-SubCell"/>
</dbReference>
<evidence type="ECO:0000256" key="1">
    <source>
        <dbReference type="ARBA" id="ARBA00004141"/>
    </source>
</evidence>
<comment type="caution">
    <text evidence="7">The sequence shown here is derived from an EMBL/GenBank/DDBJ whole genome shotgun (WGS) entry which is preliminary data.</text>
</comment>
<proteinExistence type="predicted"/>
<dbReference type="PANTHER" id="PTHR43731">
    <property type="entry name" value="RHOMBOID PROTEASE"/>
    <property type="match status" value="1"/>
</dbReference>
<evidence type="ECO:0000256" key="3">
    <source>
        <dbReference type="ARBA" id="ARBA00022989"/>
    </source>
</evidence>
<evidence type="ECO:0000256" key="2">
    <source>
        <dbReference type="ARBA" id="ARBA00022692"/>
    </source>
</evidence>
<feature type="transmembrane region" description="Helical" evidence="5">
    <location>
        <begin position="109"/>
        <end position="127"/>
    </location>
</feature>
<feature type="non-terminal residue" evidence="7">
    <location>
        <position position="1"/>
    </location>
</feature>
<dbReference type="InterPro" id="IPR022764">
    <property type="entry name" value="Peptidase_S54_rhomboid_dom"/>
</dbReference>
<reference evidence="7" key="1">
    <citation type="journal article" date="2014" name="Front. Microbiol.">
        <title>High frequency of phylogenetically diverse reductive dehalogenase-homologous genes in deep subseafloor sedimentary metagenomes.</title>
        <authorList>
            <person name="Kawai M."/>
            <person name="Futagami T."/>
            <person name="Toyoda A."/>
            <person name="Takaki Y."/>
            <person name="Nishi S."/>
            <person name="Hori S."/>
            <person name="Arai W."/>
            <person name="Tsubouchi T."/>
            <person name="Morono Y."/>
            <person name="Uchiyama I."/>
            <person name="Ito T."/>
            <person name="Fujiyama A."/>
            <person name="Inagaki F."/>
            <person name="Takami H."/>
        </authorList>
    </citation>
    <scope>NUCLEOTIDE SEQUENCE</scope>
    <source>
        <strain evidence="7">Expedition CK06-06</strain>
    </source>
</reference>
<name>X1CGL5_9ZZZZ</name>
<evidence type="ECO:0000256" key="5">
    <source>
        <dbReference type="SAM" id="Phobius"/>
    </source>
</evidence>
<evidence type="ECO:0000259" key="6">
    <source>
        <dbReference type="Pfam" id="PF01694"/>
    </source>
</evidence>
<feature type="transmembrane region" description="Helical" evidence="5">
    <location>
        <begin position="84"/>
        <end position="103"/>
    </location>
</feature>
<dbReference type="PANTHER" id="PTHR43731:SF26">
    <property type="entry name" value="RHOMBOID-LIKE PROTEIN 10, CHLOROPLASTIC"/>
    <property type="match status" value="1"/>
</dbReference>
<feature type="transmembrane region" description="Helical" evidence="5">
    <location>
        <begin position="39"/>
        <end position="63"/>
    </location>
</feature>
<gene>
    <name evidence="7" type="ORF">S01H4_59195</name>
</gene>
<dbReference type="SUPFAM" id="SSF144091">
    <property type="entry name" value="Rhomboid-like"/>
    <property type="match status" value="1"/>
</dbReference>